<feature type="compositionally biased region" description="Low complexity" evidence="2">
    <location>
        <begin position="55"/>
        <end position="66"/>
    </location>
</feature>
<dbReference type="Proteomes" id="UP001314205">
    <property type="component" value="Unassembled WGS sequence"/>
</dbReference>
<dbReference type="SMART" id="SM00755">
    <property type="entry name" value="Grip"/>
    <property type="match status" value="1"/>
</dbReference>
<dbReference type="EMBL" id="CAVLGL010000115">
    <property type="protein sequence ID" value="CAK1599807.1"/>
    <property type="molecule type" value="Genomic_DNA"/>
</dbReference>
<dbReference type="PANTHER" id="PTHR19327">
    <property type="entry name" value="GOLGIN"/>
    <property type="match status" value="1"/>
</dbReference>
<dbReference type="Pfam" id="PF01465">
    <property type="entry name" value="GRIP"/>
    <property type="match status" value="1"/>
</dbReference>
<proteinExistence type="predicted"/>
<feature type="coiled-coil region" evidence="1">
    <location>
        <begin position="299"/>
        <end position="599"/>
    </location>
</feature>
<evidence type="ECO:0000256" key="1">
    <source>
        <dbReference type="SAM" id="Coils"/>
    </source>
</evidence>
<feature type="coiled-coil region" evidence="1">
    <location>
        <begin position="1004"/>
        <end position="1097"/>
    </location>
</feature>
<name>A0AAV1M0G0_9NEOP</name>
<gene>
    <name evidence="4" type="ORF">PARMNEM_LOCUS18647</name>
</gene>
<feature type="region of interest" description="Disordered" evidence="2">
    <location>
        <begin position="42"/>
        <end position="66"/>
    </location>
</feature>
<dbReference type="InterPro" id="IPR000237">
    <property type="entry name" value="GRIP_dom"/>
</dbReference>
<dbReference type="GO" id="GO:0005794">
    <property type="term" value="C:Golgi apparatus"/>
    <property type="evidence" value="ECO:0007669"/>
    <property type="project" value="TreeGrafter"/>
</dbReference>
<sequence>MFKKLKDKLAEEVKSSPQRIQQFAQAAQAVVTSASSSITDITNNDLFSIGDNDSTNRSPESSNSSKINTIHEVSLEVQQGSLLSGSEIPNTSFSHEETTRQRRLSNSSFASDISFRLPTYESPSMYHLQSDMDVSASEAEEKGFSGGTVNLDRVTKDQLYAAYKRTQDRCRKYKTQYADLARHYKLLERENAKARNVLVETQDKALRRISELREQCTLEQGAKAHLEKAMRDEIEEKNIKIDTLNTKLKLIQNNTKLDNDILDPVSKKNNESDDHSQLIDLTIEEKQENKNESIITSEVSILNNKISKMEELLNKYKESLKICKEKNAQIMAEQQILSADLESKKKEIDQLKAREEEYAISLAENKLSIHKELENKEAEIKSLKDNLTSAQNEIQSLNIVISDYKKNHSLLEEERSRFNNNVNEYNLAKIKIKQLEQQLDDSTKKYQLLESSKLKLDEEYKCLQLQLKQETAEKLAMIDRNLYLENRNTQLSEESLKKSSQINKLESEIKLLLNNKESQNVSMLDNHSENPEIKDEVNTWKTKYMQLESEIQEKREELLEIQKNIEKLLCDHESLQNENLQLHTQLSDLDSKNNMLEEQYQQMKSFYNSILNKVKVFRENVHSIRQETKLSVDEVSYDINETFKEGLKTLISITLNKSNEHCSQLKYNNELLTKQLNDVTSSLQLKINEFDDLQIKLQQEIIEHDKIKQTLENNLEQHNLLLEKMFDLKNENKNLNDSLQFVTNEKTTLAEKLKHKEEENTELYQKIKDLEAKIKLNVTSELNCIKMSKEIEELLDKLKICEEVKLTTDKELHILKLKIEEYEQDKISLERENTQLLENNKLIENANGDLHIQIKNLTTKMNDNEELSVQLRRENEKMLNEVKHLEKLNCESAVQYQNLIDKIKDIEIKTREMNKERSTLEDKIILIEDAKAAIETDYKTLQNQICQLKTKNNLLETENQELNSKIKIMTEESSENETILNELNKIKDSNVYLQEKVNIIKTQKEHDLNHIEALQQENVDLKKKVDDHEVNILRTQELEKELILLRKENETLKIQLETNLSNINIFENEMKQIRDSHSEIEKENNSLNSIIEKKESDRATEEKITTDSSVQTNNVELHYKIDPDNLETSSINHDYTLLKEENRRLRSDIEGLQTYLAKISKDNSLLNDKLREVITSNDIFADQSEVSQYDIETLKNEIQSGKDKIDNLIREHTLLVEENLELKDQINFQSTHKPSSLLEPTEGNENIVNIKKMYDSAVDSKKNLEIRVKELEHMNLSINNNMQEMQVNNEKLRLSNEKLGRSLDEALVSLRHLHSLQENTELEYLRNILYEYLTGSGTHSLTLAKVLAAVVKFNDSQTELVLQKERERQGILRQLGII</sequence>
<feature type="coiled-coil region" evidence="1">
    <location>
        <begin position="708"/>
        <end position="773"/>
    </location>
</feature>
<evidence type="ECO:0000313" key="4">
    <source>
        <dbReference type="EMBL" id="CAK1599807.1"/>
    </source>
</evidence>
<feature type="region of interest" description="Disordered" evidence="2">
    <location>
        <begin position="84"/>
        <end position="105"/>
    </location>
</feature>
<feature type="coiled-coil region" evidence="1">
    <location>
        <begin position="1254"/>
        <end position="1288"/>
    </location>
</feature>
<feature type="domain" description="GRIP" evidence="3">
    <location>
        <begin position="1315"/>
        <end position="1364"/>
    </location>
</feature>
<dbReference type="PANTHER" id="PTHR19327:SF0">
    <property type="entry name" value="GOLGIN SUBFAMILY A MEMBER 4"/>
    <property type="match status" value="1"/>
</dbReference>
<evidence type="ECO:0000259" key="3">
    <source>
        <dbReference type="PROSITE" id="PS50913"/>
    </source>
</evidence>
<feature type="coiled-coil region" evidence="1">
    <location>
        <begin position="1191"/>
        <end position="1225"/>
    </location>
</feature>
<dbReference type="PROSITE" id="PS50913">
    <property type="entry name" value="GRIP"/>
    <property type="match status" value="1"/>
</dbReference>
<dbReference type="GO" id="GO:0048193">
    <property type="term" value="P:Golgi vesicle transport"/>
    <property type="evidence" value="ECO:0007669"/>
    <property type="project" value="TreeGrafter"/>
</dbReference>
<evidence type="ECO:0000256" key="2">
    <source>
        <dbReference type="SAM" id="MobiDB-lite"/>
    </source>
</evidence>
<accession>A0AAV1M0G0</accession>
<evidence type="ECO:0000313" key="5">
    <source>
        <dbReference type="Proteomes" id="UP001314205"/>
    </source>
</evidence>
<feature type="coiled-coil region" evidence="1">
    <location>
        <begin position="812"/>
        <end position="923"/>
    </location>
</feature>
<dbReference type="SUPFAM" id="SSF101283">
    <property type="entry name" value="GRIP domain"/>
    <property type="match status" value="1"/>
</dbReference>
<feature type="compositionally biased region" description="Polar residues" evidence="2">
    <location>
        <begin position="84"/>
        <end position="93"/>
    </location>
</feature>
<comment type="caution">
    <text evidence="4">The sequence shown here is derived from an EMBL/GenBank/DDBJ whole genome shotgun (WGS) entry which is preliminary data.</text>
</comment>
<keyword evidence="1" id="KW-0175">Coiled coil</keyword>
<organism evidence="4 5">
    <name type="scientific">Parnassius mnemosyne</name>
    <name type="common">clouded apollo</name>
    <dbReference type="NCBI Taxonomy" id="213953"/>
    <lineage>
        <taxon>Eukaryota</taxon>
        <taxon>Metazoa</taxon>
        <taxon>Ecdysozoa</taxon>
        <taxon>Arthropoda</taxon>
        <taxon>Hexapoda</taxon>
        <taxon>Insecta</taxon>
        <taxon>Pterygota</taxon>
        <taxon>Neoptera</taxon>
        <taxon>Endopterygota</taxon>
        <taxon>Lepidoptera</taxon>
        <taxon>Glossata</taxon>
        <taxon>Ditrysia</taxon>
        <taxon>Papilionoidea</taxon>
        <taxon>Papilionidae</taxon>
        <taxon>Parnassiinae</taxon>
        <taxon>Parnassini</taxon>
        <taxon>Parnassius</taxon>
        <taxon>Driopa</taxon>
    </lineage>
</organism>
<dbReference type="Gene3D" id="1.10.220.60">
    <property type="entry name" value="GRIP domain"/>
    <property type="match status" value="1"/>
</dbReference>
<reference evidence="4 5" key="1">
    <citation type="submission" date="2023-11" db="EMBL/GenBank/DDBJ databases">
        <authorList>
            <person name="Hedman E."/>
            <person name="Englund M."/>
            <person name="Stromberg M."/>
            <person name="Nyberg Akerstrom W."/>
            <person name="Nylinder S."/>
            <person name="Jareborg N."/>
            <person name="Kallberg Y."/>
            <person name="Kronander E."/>
        </authorList>
    </citation>
    <scope>NUCLEOTIDE SEQUENCE [LARGE SCALE GENOMIC DNA]</scope>
</reference>
<dbReference type="GO" id="GO:0031267">
    <property type="term" value="F:small GTPase binding"/>
    <property type="evidence" value="ECO:0007669"/>
    <property type="project" value="TreeGrafter"/>
</dbReference>
<keyword evidence="5" id="KW-1185">Reference proteome</keyword>
<feature type="coiled-coil region" evidence="1">
    <location>
        <begin position="170"/>
        <end position="254"/>
    </location>
</feature>
<protein>
    <recommendedName>
        <fullName evidence="3">GRIP domain-containing protein</fullName>
    </recommendedName>
</protein>